<keyword evidence="1" id="KW-0472">Membrane</keyword>
<keyword evidence="1" id="KW-1133">Transmembrane helix</keyword>
<dbReference type="RefSeq" id="WP_094129955.1">
    <property type="nucleotide sequence ID" value="NZ_CP040788.1"/>
</dbReference>
<dbReference type="OrthoDB" id="10005849at2"/>
<feature type="transmembrane region" description="Helical" evidence="1">
    <location>
        <begin position="106"/>
        <end position="126"/>
    </location>
</feature>
<name>A0A225CAJ7_9MICO</name>
<evidence type="ECO:0000256" key="1">
    <source>
        <dbReference type="SAM" id="Phobius"/>
    </source>
</evidence>
<proteinExistence type="predicted"/>
<protein>
    <submittedName>
        <fullName evidence="2">Uncharacterized protein</fullName>
    </submittedName>
</protein>
<dbReference type="AlphaFoldDB" id="A0A225CAJ7"/>
<accession>A0A225CAJ7</accession>
<feature type="transmembrane region" description="Helical" evidence="1">
    <location>
        <begin position="132"/>
        <end position="155"/>
    </location>
</feature>
<evidence type="ECO:0000313" key="2">
    <source>
        <dbReference type="EMBL" id="OQJ63698.1"/>
    </source>
</evidence>
<evidence type="ECO:0000313" key="3">
    <source>
        <dbReference type="Proteomes" id="UP000215316"/>
    </source>
</evidence>
<keyword evidence="1" id="KW-0812">Transmembrane</keyword>
<organism evidence="2 3">
    <name type="scientific">Clavibacter tessellarius</name>
    <dbReference type="NCBI Taxonomy" id="31965"/>
    <lineage>
        <taxon>Bacteria</taxon>
        <taxon>Bacillati</taxon>
        <taxon>Actinomycetota</taxon>
        <taxon>Actinomycetes</taxon>
        <taxon>Micrococcales</taxon>
        <taxon>Microbacteriaceae</taxon>
        <taxon>Clavibacter</taxon>
    </lineage>
</organism>
<reference evidence="2" key="1">
    <citation type="submission" date="2017-08" db="EMBL/GenBank/DDBJ databases">
        <title>Genomes of multiple Clavibacter strains from different subspecies.</title>
        <authorList>
            <person name="Yuan X.-K."/>
            <person name="Li X.-S."/>
            <person name="Nie J."/>
            <person name="De Boer S.H."/>
        </authorList>
    </citation>
    <scope>NUCLEOTIDE SEQUENCE [LARGE SCALE GENOMIC DNA]</scope>
    <source>
        <strain evidence="2">ATCC 33566</strain>
    </source>
</reference>
<sequence length="175" mass="18225">MSSTSLEHRSAARPTTVTAAFWLVLLSAAVAAVSAFLAIQALLSAEGSEELRRTIEATPEAAGGDIDMESLVGIARATAVAIQVLLIVVSMAIALWIAFAMRSGRAYIRIVAVVLAVFQAVGTVTAPSPASVVSLALIVGALVLIWAPASSRYVAERTAARRRPQDPAREPSFVG</sequence>
<feature type="transmembrane region" description="Helical" evidence="1">
    <location>
        <begin position="77"/>
        <end position="99"/>
    </location>
</feature>
<dbReference type="Proteomes" id="UP000215316">
    <property type="component" value="Unassembled WGS sequence"/>
</dbReference>
<dbReference type="EMBL" id="MZMQ01000001">
    <property type="protein sequence ID" value="OQJ63698.1"/>
    <property type="molecule type" value="Genomic_DNA"/>
</dbReference>
<comment type="caution">
    <text evidence="2">The sequence shown here is derived from an EMBL/GenBank/DDBJ whole genome shotgun (WGS) entry which is preliminary data.</text>
</comment>
<feature type="transmembrane region" description="Helical" evidence="1">
    <location>
        <begin position="20"/>
        <end position="43"/>
    </location>
</feature>
<keyword evidence="3" id="KW-1185">Reference proteome</keyword>
<gene>
    <name evidence="2" type="ORF">B5P24_12195</name>
</gene>